<keyword evidence="2" id="KW-1185">Reference proteome</keyword>
<feature type="transmembrane region" description="Helical" evidence="1">
    <location>
        <begin position="121"/>
        <end position="144"/>
    </location>
</feature>
<feature type="transmembrane region" description="Helical" evidence="1">
    <location>
        <begin position="168"/>
        <end position="188"/>
    </location>
</feature>
<dbReference type="Proteomes" id="UP000025227">
    <property type="component" value="Unplaced"/>
</dbReference>
<organism evidence="2 3">
    <name type="scientific">Haemonchus contortus</name>
    <name type="common">Barber pole worm</name>
    <dbReference type="NCBI Taxonomy" id="6289"/>
    <lineage>
        <taxon>Eukaryota</taxon>
        <taxon>Metazoa</taxon>
        <taxon>Ecdysozoa</taxon>
        <taxon>Nematoda</taxon>
        <taxon>Chromadorea</taxon>
        <taxon>Rhabditida</taxon>
        <taxon>Rhabditina</taxon>
        <taxon>Rhabditomorpha</taxon>
        <taxon>Strongyloidea</taxon>
        <taxon>Trichostrongylidae</taxon>
        <taxon>Haemonchus</taxon>
    </lineage>
</organism>
<dbReference type="WBParaSite" id="HCON_00028975-00001">
    <property type="protein sequence ID" value="HCON_00028975-00001"/>
    <property type="gene ID" value="HCON_00028975"/>
</dbReference>
<proteinExistence type="predicted"/>
<feature type="transmembrane region" description="Helical" evidence="1">
    <location>
        <begin position="94"/>
        <end position="115"/>
    </location>
</feature>
<keyword evidence="1" id="KW-0812">Transmembrane</keyword>
<reference evidence="3" key="1">
    <citation type="submission" date="2020-12" db="UniProtKB">
        <authorList>
            <consortium name="WormBaseParasite"/>
        </authorList>
    </citation>
    <scope>IDENTIFICATION</scope>
    <source>
        <strain evidence="3">MHco3</strain>
    </source>
</reference>
<dbReference type="OrthoDB" id="5873811at2759"/>
<protein>
    <submittedName>
        <fullName evidence="3">G protein-coupled receptor</fullName>
    </submittedName>
</protein>
<keyword evidence="1" id="KW-1133">Transmembrane helix</keyword>
<dbReference type="AlphaFoldDB" id="A0A7I4Y0L0"/>
<sequence length="256" mass="29024">MIRRILTKYTSLTHYQNILIGQASVYIFGSAVRAIVNARVSLSLEFFYCYAGTPLWVVTIFLTILTSVIVAEITMMVLLTIYRLLHCLKPKITWLFYFVVIPIAFLCVVSAGVVAVWQPEIYAFCMLSYYTAILLITLSCYFILRRHFRLNNYSLLVNQMQNKLSKGVLLEAIVHLFILTLLGSGRLVMHLGLTFAITEEVPMSLAGIYNTTIQIVLAWYPVAIGFIIKWSISGFLSSKTSSSDVRAVMVAERIRH</sequence>
<name>A0A7I4Y0L0_HAECO</name>
<accession>A0A7I4Y0L0</accession>
<feature type="transmembrane region" description="Helical" evidence="1">
    <location>
        <begin position="56"/>
        <end position="82"/>
    </location>
</feature>
<evidence type="ECO:0000313" key="3">
    <source>
        <dbReference type="WBParaSite" id="HCON_00028975-00001"/>
    </source>
</evidence>
<feature type="transmembrane region" description="Helical" evidence="1">
    <location>
        <begin position="12"/>
        <end position="36"/>
    </location>
</feature>
<evidence type="ECO:0000313" key="2">
    <source>
        <dbReference type="Proteomes" id="UP000025227"/>
    </source>
</evidence>
<keyword evidence="1" id="KW-0472">Membrane</keyword>
<evidence type="ECO:0000256" key="1">
    <source>
        <dbReference type="SAM" id="Phobius"/>
    </source>
</evidence>
<feature type="transmembrane region" description="Helical" evidence="1">
    <location>
        <begin position="208"/>
        <end position="228"/>
    </location>
</feature>